<evidence type="ECO:0000256" key="3">
    <source>
        <dbReference type="ARBA" id="ARBA00022576"/>
    </source>
</evidence>
<dbReference type="GeneID" id="7446732"/>
<dbReference type="NCBIfam" id="TIGR01265">
    <property type="entry name" value="tyr_nico_aTase"/>
    <property type="match status" value="1"/>
</dbReference>
<accession>B8C0X0</accession>
<keyword evidence="5" id="KW-0663">Pyridoxal phosphate</keyword>
<dbReference type="InterPro" id="IPR004839">
    <property type="entry name" value="Aminotransferase_I/II_large"/>
</dbReference>
<keyword evidence="4 8" id="KW-0808">Transferase</keyword>
<dbReference type="STRING" id="35128.B8C0X0"/>
<dbReference type="Gene3D" id="3.90.1150.10">
    <property type="entry name" value="Aspartate Aminotransferase, domain 1"/>
    <property type="match status" value="1"/>
</dbReference>
<protein>
    <submittedName>
        <fullName evidence="8">Tyrosine aminotransferase</fullName>
        <ecNumber evidence="8">2.6.1.5</ecNumber>
    </submittedName>
</protein>
<evidence type="ECO:0000256" key="2">
    <source>
        <dbReference type="ARBA" id="ARBA00007441"/>
    </source>
</evidence>
<evidence type="ECO:0000313" key="9">
    <source>
        <dbReference type="Proteomes" id="UP000001449"/>
    </source>
</evidence>
<dbReference type="Proteomes" id="UP000001449">
    <property type="component" value="Chromosome 4"/>
</dbReference>
<dbReference type="GO" id="GO:0006572">
    <property type="term" value="P:L-tyrosine catabolic process"/>
    <property type="evidence" value="ECO:0000318"/>
    <property type="project" value="GO_Central"/>
</dbReference>
<dbReference type="PANTHER" id="PTHR45744:SF2">
    <property type="entry name" value="TYROSINE AMINOTRANSFERASE"/>
    <property type="match status" value="1"/>
</dbReference>
<dbReference type="OMA" id="GWLRWCF"/>
<dbReference type="PROSITE" id="PS00105">
    <property type="entry name" value="AA_TRANSFER_CLASS_1"/>
    <property type="match status" value="1"/>
</dbReference>
<reference evidence="8 9" key="1">
    <citation type="journal article" date="2004" name="Science">
        <title>The genome of the diatom Thalassiosira pseudonana: ecology, evolution, and metabolism.</title>
        <authorList>
            <person name="Armbrust E.V."/>
            <person name="Berges J.A."/>
            <person name="Bowler C."/>
            <person name="Green B.R."/>
            <person name="Martinez D."/>
            <person name="Putnam N.H."/>
            <person name="Zhou S."/>
            <person name="Allen A.E."/>
            <person name="Apt K.E."/>
            <person name="Bechner M."/>
            <person name="Brzezinski M.A."/>
            <person name="Chaal B.K."/>
            <person name="Chiovitti A."/>
            <person name="Davis A.K."/>
            <person name="Demarest M.S."/>
            <person name="Detter J.C."/>
            <person name="Glavina T."/>
            <person name="Goodstein D."/>
            <person name="Hadi M.Z."/>
            <person name="Hellsten U."/>
            <person name="Hildebrand M."/>
            <person name="Jenkins B.D."/>
            <person name="Jurka J."/>
            <person name="Kapitonov V.V."/>
            <person name="Kroger N."/>
            <person name="Lau W.W."/>
            <person name="Lane T.W."/>
            <person name="Larimer F.W."/>
            <person name="Lippmeier J.C."/>
            <person name="Lucas S."/>
            <person name="Medina M."/>
            <person name="Montsant A."/>
            <person name="Obornik M."/>
            <person name="Parker M.S."/>
            <person name="Palenik B."/>
            <person name="Pazour G.J."/>
            <person name="Richardson P.M."/>
            <person name="Rynearson T.A."/>
            <person name="Saito M.A."/>
            <person name="Schwartz D.C."/>
            <person name="Thamatrakoln K."/>
            <person name="Valentin K."/>
            <person name="Vardi A."/>
            <person name="Wilkerson F.P."/>
            <person name="Rokhsar D.S."/>
        </authorList>
    </citation>
    <scope>NUCLEOTIDE SEQUENCE [LARGE SCALE GENOMIC DNA]</scope>
    <source>
        <strain evidence="8 9">CCMP1335</strain>
    </source>
</reference>
<dbReference type="GO" id="GO:0004838">
    <property type="term" value="F:L-tyrosine-2-oxoglutarate transaminase activity"/>
    <property type="evidence" value="ECO:0000318"/>
    <property type="project" value="GO_Central"/>
</dbReference>
<dbReference type="Gene3D" id="3.40.640.10">
    <property type="entry name" value="Type I PLP-dependent aspartate aminotransferase-like (Major domain)"/>
    <property type="match status" value="1"/>
</dbReference>
<dbReference type="InterPro" id="IPR015422">
    <property type="entry name" value="PyrdxlP-dep_Trfase_small"/>
</dbReference>
<dbReference type="EC" id="2.6.1.5" evidence="8"/>
<dbReference type="GO" id="GO:0030170">
    <property type="term" value="F:pyridoxal phosphate binding"/>
    <property type="evidence" value="ECO:0007669"/>
    <property type="project" value="InterPro"/>
</dbReference>
<feature type="domain" description="Aminotransferase class I/classII large" evidence="7">
    <location>
        <begin position="139"/>
        <end position="523"/>
    </location>
</feature>
<keyword evidence="3 8" id="KW-0032">Aminotransferase</keyword>
<dbReference type="eggNOG" id="KOG0259">
    <property type="taxonomic scope" value="Eukaryota"/>
</dbReference>
<comment type="cofactor">
    <cofactor evidence="1">
        <name>pyridoxal 5'-phosphate</name>
        <dbReference type="ChEBI" id="CHEBI:597326"/>
    </cofactor>
</comment>
<dbReference type="PaxDb" id="35128-Thaps268594"/>
<organism evidence="8 9">
    <name type="scientific">Thalassiosira pseudonana</name>
    <name type="common">Marine diatom</name>
    <name type="synonym">Cyclotella nana</name>
    <dbReference type="NCBI Taxonomy" id="35128"/>
    <lineage>
        <taxon>Eukaryota</taxon>
        <taxon>Sar</taxon>
        <taxon>Stramenopiles</taxon>
        <taxon>Ochrophyta</taxon>
        <taxon>Bacillariophyta</taxon>
        <taxon>Coscinodiscophyceae</taxon>
        <taxon>Thalassiosirophycidae</taxon>
        <taxon>Thalassiosirales</taxon>
        <taxon>Thalassiosiraceae</taxon>
        <taxon>Thalassiosira</taxon>
    </lineage>
</organism>
<dbReference type="EMBL" id="CM000641">
    <property type="protein sequence ID" value="EED93138.1"/>
    <property type="molecule type" value="Genomic_DNA"/>
</dbReference>
<evidence type="ECO:0000256" key="1">
    <source>
        <dbReference type="ARBA" id="ARBA00001933"/>
    </source>
</evidence>
<feature type="region of interest" description="Disordered" evidence="6">
    <location>
        <begin position="35"/>
        <end position="59"/>
    </location>
</feature>
<evidence type="ECO:0000256" key="6">
    <source>
        <dbReference type="SAM" id="MobiDB-lite"/>
    </source>
</evidence>
<dbReference type="Pfam" id="PF00155">
    <property type="entry name" value="Aminotran_1_2"/>
    <property type="match status" value="1"/>
</dbReference>
<dbReference type="PANTHER" id="PTHR45744">
    <property type="entry name" value="TYROSINE AMINOTRANSFERASE"/>
    <property type="match status" value="1"/>
</dbReference>
<dbReference type="AlphaFoldDB" id="B8C0X0"/>
<feature type="compositionally biased region" description="Low complexity" evidence="6">
    <location>
        <begin position="39"/>
        <end position="59"/>
    </location>
</feature>
<evidence type="ECO:0000313" key="8">
    <source>
        <dbReference type="EMBL" id="EED93138.1"/>
    </source>
</evidence>
<evidence type="ECO:0000256" key="5">
    <source>
        <dbReference type="ARBA" id="ARBA00022898"/>
    </source>
</evidence>
<evidence type="ECO:0000259" key="7">
    <source>
        <dbReference type="Pfam" id="PF00155"/>
    </source>
</evidence>
<gene>
    <name evidence="8" type="ORF">THAPSDRAFT_268594</name>
</gene>
<dbReference type="InParanoid" id="B8C0X0"/>
<dbReference type="InterPro" id="IPR005958">
    <property type="entry name" value="TyrNic_aminoTrfase"/>
</dbReference>
<dbReference type="SUPFAM" id="SSF53383">
    <property type="entry name" value="PLP-dependent transferases"/>
    <property type="match status" value="1"/>
</dbReference>
<reference evidence="8 9" key="2">
    <citation type="journal article" date="2008" name="Nature">
        <title>The Phaeodactylum genome reveals the evolutionary history of diatom genomes.</title>
        <authorList>
            <person name="Bowler C."/>
            <person name="Allen A.E."/>
            <person name="Badger J.H."/>
            <person name="Grimwood J."/>
            <person name="Jabbari K."/>
            <person name="Kuo A."/>
            <person name="Maheswari U."/>
            <person name="Martens C."/>
            <person name="Maumus F."/>
            <person name="Otillar R.P."/>
            <person name="Rayko E."/>
            <person name="Salamov A."/>
            <person name="Vandepoele K."/>
            <person name="Beszteri B."/>
            <person name="Gruber A."/>
            <person name="Heijde M."/>
            <person name="Katinka M."/>
            <person name="Mock T."/>
            <person name="Valentin K."/>
            <person name="Verret F."/>
            <person name="Berges J.A."/>
            <person name="Brownlee C."/>
            <person name="Cadoret J.P."/>
            <person name="Chiovitti A."/>
            <person name="Choi C.J."/>
            <person name="Coesel S."/>
            <person name="De Martino A."/>
            <person name="Detter J.C."/>
            <person name="Durkin C."/>
            <person name="Falciatore A."/>
            <person name="Fournet J."/>
            <person name="Haruta M."/>
            <person name="Huysman M.J."/>
            <person name="Jenkins B.D."/>
            <person name="Jiroutova K."/>
            <person name="Jorgensen R.E."/>
            <person name="Joubert Y."/>
            <person name="Kaplan A."/>
            <person name="Kroger N."/>
            <person name="Kroth P.G."/>
            <person name="La Roche J."/>
            <person name="Lindquist E."/>
            <person name="Lommer M."/>
            <person name="Martin-Jezequel V."/>
            <person name="Lopez P.J."/>
            <person name="Lucas S."/>
            <person name="Mangogna M."/>
            <person name="McGinnis K."/>
            <person name="Medlin L.K."/>
            <person name="Montsant A."/>
            <person name="Oudot-Le Secq M.P."/>
            <person name="Napoli C."/>
            <person name="Obornik M."/>
            <person name="Parker M.S."/>
            <person name="Petit J.L."/>
            <person name="Porcel B.M."/>
            <person name="Poulsen N."/>
            <person name="Robison M."/>
            <person name="Rychlewski L."/>
            <person name="Rynearson T.A."/>
            <person name="Schmutz J."/>
            <person name="Shapiro H."/>
            <person name="Siaut M."/>
            <person name="Stanley M."/>
            <person name="Sussman M.R."/>
            <person name="Taylor A.R."/>
            <person name="Vardi A."/>
            <person name="von Dassow P."/>
            <person name="Vyverman W."/>
            <person name="Willis A."/>
            <person name="Wyrwicz L.S."/>
            <person name="Rokhsar D.S."/>
            <person name="Weissenbach J."/>
            <person name="Armbrust E.V."/>
            <person name="Green B.R."/>
            <person name="Van de Peer Y."/>
            <person name="Grigoriev I.V."/>
        </authorList>
    </citation>
    <scope>NUCLEOTIDE SEQUENCE [LARGE SCALE GENOMIC DNA]</scope>
    <source>
        <strain evidence="8 9">CCMP1335</strain>
    </source>
</reference>
<comment type="similarity">
    <text evidence="2">Belongs to the class-I pyridoxal-phosphate-dependent aminotransferase family.</text>
</comment>
<name>B8C0X0_THAPS</name>
<proteinExistence type="inferred from homology"/>
<dbReference type="RefSeq" id="XP_002289601.1">
    <property type="nucleotide sequence ID" value="XM_002289565.1"/>
</dbReference>
<keyword evidence="9" id="KW-1185">Reference proteome</keyword>
<dbReference type="PRINTS" id="PR00753">
    <property type="entry name" value="ACCSYNTHASE"/>
</dbReference>
<dbReference type="CDD" id="cd00609">
    <property type="entry name" value="AAT_like"/>
    <property type="match status" value="1"/>
</dbReference>
<dbReference type="InterPro" id="IPR015424">
    <property type="entry name" value="PyrdxlP-dep_Trfase"/>
</dbReference>
<dbReference type="HOGENOM" id="CLU_017584_4_2_1"/>
<dbReference type="InterPro" id="IPR004838">
    <property type="entry name" value="NHTrfase_class1_PyrdxlP-BS"/>
</dbReference>
<evidence type="ECO:0000256" key="4">
    <source>
        <dbReference type="ARBA" id="ARBA00022679"/>
    </source>
</evidence>
<dbReference type="InterPro" id="IPR015421">
    <property type="entry name" value="PyrdxlP-dep_Trfase_major"/>
</dbReference>
<sequence length="561" mass="60656">MKENEDTIAWQFVNDDDAILNLKSLSVHNVHTVKDTKTETTTPSTSASSSPSLSPYPSSPCDVPDFVPLATSSSADVDVKLPIAKVEKQAEEDNTATSSLLWKVPPSKKSLRTHNPIRAIIDPIMQSSVKCGKERGDGKDQISLALGDPTAYGNIPPCPTIISAITQALQTPSIAAGYVNACGAPEARAAVAKHHSHQCNGNGDEGSSTLEHTVPPDDVIIANGASGALELALSSLLDKDTILLVPRPGFPLYQVIAESHGARVVHYDLLPDNGWECDLQHIEDIAKEEESYKLNDDVVKRVRGIVINNPSNPTGAVYSRRHLESIVRLAERYQLPIIADEIYGDLTFDGSLFHPMAMVAMELGGNVPVITASGLGKQYLVPGWRIGWIVFQDNKHGALHEVKKGAQRLAQVVLGASHLAQMAIPAVLVPSGEDDRIATAKWRAELHSTIQSQAHLLCSLLADCHGLEVIQPQGAMYAMIKIQVDKFDDFVVDDVSFMKLLLEEENIVVLPGRAFGMSSDEASSSSCYAFRVVFCAPENVLMIASKRIALFCQRHGVSVVT</sequence>
<dbReference type="KEGG" id="tps:THAPSDRAFT_268594"/>